<name>A0AAN7U117_9MYCE</name>
<dbReference type="Proteomes" id="UP001344447">
    <property type="component" value="Unassembled WGS sequence"/>
</dbReference>
<dbReference type="GO" id="GO:0031012">
    <property type="term" value="C:extracellular matrix"/>
    <property type="evidence" value="ECO:0007669"/>
    <property type="project" value="TreeGrafter"/>
</dbReference>
<dbReference type="InterPro" id="IPR002125">
    <property type="entry name" value="CMP_dCMP_dom"/>
</dbReference>
<dbReference type="SUPFAM" id="SSF53927">
    <property type="entry name" value="Cytidine deaminase-like"/>
    <property type="match status" value="1"/>
</dbReference>
<dbReference type="InterPro" id="IPR052879">
    <property type="entry name" value="Dd_Spore_Germination_Stalk"/>
</dbReference>
<dbReference type="EMBL" id="JAVFKY010000001">
    <property type="protein sequence ID" value="KAK5583704.1"/>
    <property type="molecule type" value="Genomic_DNA"/>
</dbReference>
<proteinExistence type="predicted"/>
<dbReference type="PANTHER" id="PTHR33239">
    <property type="entry name" value="CELLULOSE-BINDING DOMAIN-CONTAINING PROTEIN-RELATED"/>
    <property type="match status" value="1"/>
</dbReference>
<dbReference type="PROSITE" id="PS51747">
    <property type="entry name" value="CYT_DCMP_DEAMINASES_2"/>
    <property type="match status" value="1"/>
</dbReference>
<dbReference type="Pfam" id="PF09478">
    <property type="entry name" value="CBM49"/>
    <property type="match status" value="1"/>
</dbReference>
<feature type="chain" id="PRO_5042924494" description="CMP/dCMP-type deaminase domain-containing protein" evidence="3">
    <location>
        <begin position="20"/>
        <end position="328"/>
    </location>
</feature>
<dbReference type="PROSITE" id="PS00903">
    <property type="entry name" value="CYT_DCMP_DEAMINASES_1"/>
    <property type="match status" value="1"/>
</dbReference>
<organism evidence="5 6">
    <name type="scientific">Dictyostelium firmibasis</name>
    <dbReference type="NCBI Taxonomy" id="79012"/>
    <lineage>
        <taxon>Eukaryota</taxon>
        <taxon>Amoebozoa</taxon>
        <taxon>Evosea</taxon>
        <taxon>Eumycetozoa</taxon>
        <taxon>Dictyostelia</taxon>
        <taxon>Dictyosteliales</taxon>
        <taxon>Dictyosteliaceae</taxon>
        <taxon>Dictyostelium</taxon>
    </lineage>
</organism>
<evidence type="ECO:0000256" key="3">
    <source>
        <dbReference type="SAM" id="SignalP"/>
    </source>
</evidence>
<evidence type="ECO:0000256" key="1">
    <source>
        <dbReference type="ARBA" id="ARBA00022723"/>
    </source>
</evidence>
<protein>
    <recommendedName>
        <fullName evidence="4">CMP/dCMP-type deaminase domain-containing protein</fullName>
    </recommendedName>
</protein>
<evidence type="ECO:0000256" key="2">
    <source>
        <dbReference type="ARBA" id="ARBA00022833"/>
    </source>
</evidence>
<evidence type="ECO:0000313" key="5">
    <source>
        <dbReference type="EMBL" id="KAK5583704.1"/>
    </source>
</evidence>
<keyword evidence="3" id="KW-0732">Signal</keyword>
<dbReference type="Gene3D" id="3.40.140.10">
    <property type="entry name" value="Cytidine Deaminase, domain 2"/>
    <property type="match status" value="1"/>
</dbReference>
<sequence>MKLLFSLIFFICILKLSLACEGNFNPTTANIGECSKDQTVGWVPAAPEYGTETLKVWTPEELSPQDREMHEQRMAYILAISKQTRRKFVTSIYAQNGTLLCHGVNTGKPNLMTHGEVAAVNNCTSLGITSYTNMTLYTTGEPCTMCASAILWLDFKVVVWGTWNSDLLCKVCMGNIPMDSSYIFSRYYGVRSTPPTLIGGVLRNETDAWFTSYCSNPASVYYVKPKCACYNSTSPLVIQQTASNTWYEGPNNTKYTQYEAKIINNANYAVNNPTFTSSPSGVKPRTVWGLKNEGGDIWTLGYYPVISGNGGSFSFGYISSQEISFKAN</sequence>
<keyword evidence="6" id="KW-1185">Reference proteome</keyword>
<dbReference type="InterPro" id="IPR016193">
    <property type="entry name" value="Cytidine_deaminase-like"/>
</dbReference>
<feature type="domain" description="CMP/dCMP-type deaminase" evidence="4">
    <location>
        <begin position="68"/>
        <end position="171"/>
    </location>
</feature>
<dbReference type="PANTHER" id="PTHR33239:SF4">
    <property type="entry name" value="CMP_DCMP-TYPE DEAMINASE DOMAIN-CONTAINING PROTEIN-RELATED"/>
    <property type="match status" value="1"/>
</dbReference>
<dbReference type="InterPro" id="IPR019028">
    <property type="entry name" value="CBM_49"/>
</dbReference>
<dbReference type="GO" id="GO:0008270">
    <property type="term" value="F:zinc ion binding"/>
    <property type="evidence" value="ECO:0007669"/>
    <property type="project" value="InterPro"/>
</dbReference>
<keyword evidence="1" id="KW-0479">Metal-binding</keyword>
<accession>A0AAN7U117</accession>
<dbReference type="InterPro" id="IPR016192">
    <property type="entry name" value="APOBEC/CMP_deaminase_Zn-bd"/>
</dbReference>
<dbReference type="CDD" id="cd01285">
    <property type="entry name" value="nucleoside_deaminase"/>
    <property type="match status" value="1"/>
</dbReference>
<dbReference type="GO" id="GO:0030246">
    <property type="term" value="F:carbohydrate binding"/>
    <property type="evidence" value="ECO:0007669"/>
    <property type="project" value="InterPro"/>
</dbReference>
<feature type="signal peptide" evidence="3">
    <location>
        <begin position="1"/>
        <end position="19"/>
    </location>
</feature>
<dbReference type="SMART" id="SM01063">
    <property type="entry name" value="CBM49"/>
    <property type="match status" value="1"/>
</dbReference>
<gene>
    <name evidence="5" type="ORF">RB653_005302</name>
</gene>
<evidence type="ECO:0000313" key="6">
    <source>
        <dbReference type="Proteomes" id="UP001344447"/>
    </source>
</evidence>
<dbReference type="GO" id="GO:0030198">
    <property type="term" value="P:extracellular matrix organization"/>
    <property type="evidence" value="ECO:0007669"/>
    <property type="project" value="TreeGrafter"/>
</dbReference>
<dbReference type="Pfam" id="PF00383">
    <property type="entry name" value="dCMP_cyt_deam_1"/>
    <property type="match status" value="1"/>
</dbReference>
<evidence type="ECO:0000259" key="4">
    <source>
        <dbReference type="PROSITE" id="PS51747"/>
    </source>
</evidence>
<comment type="caution">
    <text evidence="5">The sequence shown here is derived from an EMBL/GenBank/DDBJ whole genome shotgun (WGS) entry which is preliminary data.</text>
</comment>
<dbReference type="AlphaFoldDB" id="A0AAN7U117"/>
<keyword evidence="2" id="KW-0862">Zinc</keyword>
<reference evidence="5 6" key="1">
    <citation type="submission" date="2023-11" db="EMBL/GenBank/DDBJ databases">
        <title>Dfirmibasis_genome.</title>
        <authorList>
            <person name="Edelbroek B."/>
            <person name="Kjellin J."/>
            <person name="Jerlstrom-Hultqvist J."/>
            <person name="Soderbom F."/>
        </authorList>
    </citation>
    <scope>NUCLEOTIDE SEQUENCE [LARGE SCALE GENOMIC DNA]</scope>
    <source>
        <strain evidence="5 6">TNS-C-14</strain>
    </source>
</reference>
<dbReference type="GO" id="GO:0016787">
    <property type="term" value="F:hydrolase activity"/>
    <property type="evidence" value="ECO:0007669"/>
    <property type="project" value="InterPro"/>
</dbReference>
<dbReference type="GO" id="GO:0005201">
    <property type="term" value="F:extracellular matrix structural constituent"/>
    <property type="evidence" value="ECO:0007669"/>
    <property type="project" value="TreeGrafter"/>
</dbReference>